<evidence type="ECO:0000313" key="1">
    <source>
        <dbReference type="EMBL" id="MCE3216259.1"/>
    </source>
</evidence>
<sequence length="143" mass="15820">MRSLWAVPCKKLDVLGFCVYRDLLWPCKISIGSSTRHLMLRVLGLCLACAVGAFVRTAHEWYSACAVRLDPYMSSDVLTRMPSQSWGRQKLGLLEVGFLCCLPNSQALLCTIGCLSPLARLLRTKPKVALMSHIFLASSCDVV</sequence>
<evidence type="ECO:0000313" key="2">
    <source>
        <dbReference type="Proteomes" id="UP000823775"/>
    </source>
</evidence>
<keyword evidence="2" id="KW-1185">Reference proteome</keyword>
<proteinExistence type="predicted"/>
<name>A0ABS8WTM2_DATST</name>
<protein>
    <submittedName>
        <fullName evidence="1">Uncharacterized protein</fullName>
    </submittedName>
</protein>
<accession>A0ABS8WTM2</accession>
<feature type="non-terminal residue" evidence="1">
    <location>
        <position position="143"/>
    </location>
</feature>
<dbReference type="Proteomes" id="UP000823775">
    <property type="component" value="Unassembled WGS sequence"/>
</dbReference>
<gene>
    <name evidence="1" type="ORF">HAX54_005765</name>
</gene>
<organism evidence="1 2">
    <name type="scientific">Datura stramonium</name>
    <name type="common">Jimsonweed</name>
    <name type="synonym">Common thornapple</name>
    <dbReference type="NCBI Taxonomy" id="4076"/>
    <lineage>
        <taxon>Eukaryota</taxon>
        <taxon>Viridiplantae</taxon>
        <taxon>Streptophyta</taxon>
        <taxon>Embryophyta</taxon>
        <taxon>Tracheophyta</taxon>
        <taxon>Spermatophyta</taxon>
        <taxon>Magnoliopsida</taxon>
        <taxon>eudicotyledons</taxon>
        <taxon>Gunneridae</taxon>
        <taxon>Pentapetalae</taxon>
        <taxon>asterids</taxon>
        <taxon>lamiids</taxon>
        <taxon>Solanales</taxon>
        <taxon>Solanaceae</taxon>
        <taxon>Solanoideae</taxon>
        <taxon>Datureae</taxon>
        <taxon>Datura</taxon>
    </lineage>
</organism>
<reference evidence="1 2" key="1">
    <citation type="journal article" date="2021" name="BMC Genomics">
        <title>Datura genome reveals duplications of psychoactive alkaloid biosynthetic genes and high mutation rate following tissue culture.</title>
        <authorList>
            <person name="Rajewski A."/>
            <person name="Carter-House D."/>
            <person name="Stajich J."/>
            <person name="Litt A."/>
        </authorList>
    </citation>
    <scope>NUCLEOTIDE SEQUENCE [LARGE SCALE GENOMIC DNA]</scope>
    <source>
        <strain evidence="1">AR-01</strain>
    </source>
</reference>
<dbReference type="EMBL" id="JACEIK010012912">
    <property type="protein sequence ID" value="MCE3216259.1"/>
    <property type="molecule type" value="Genomic_DNA"/>
</dbReference>
<comment type="caution">
    <text evidence="1">The sequence shown here is derived from an EMBL/GenBank/DDBJ whole genome shotgun (WGS) entry which is preliminary data.</text>
</comment>